<evidence type="ECO:0000259" key="4">
    <source>
        <dbReference type="SMART" id="SM00418"/>
    </source>
</evidence>
<dbReference type="Gene3D" id="1.10.10.10">
    <property type="entry name" value="Winged helix-like DNA-binding domain superfamily/Winged helix DNA-binding domain"/>
    <property type="match status" value="1"/>
</dbReference>
<reference evidence="5 6" key="1">
    <citation type="submission" date="2021-01" db="EMBL/GenBank/DDBJ databases">
        <title>Whole genome shotgun sequence of Actinoplanes deccanensis NBRC 13994.</title>
        <authorList>
            <person name="Komaki H."/>
            <person name="Tamura T."/>
        </authorList>
    </citation>
    <scope>NUCLEOTIDE SEQUENCE [LARGE SCALE GENOMIC DNA]</scope>
    <source>
        <strain evidence="5 6">NBRC 13994</strain>
    </source>
</reference>
<comment type="caution">
    <text evidence="5">The sequence shown here is derived from an EMBL/GenBank/DDBJ whole genome shotgun (WGS) entry which is preliminary data.</text>
</comment>
<evidence type="ECO:0000256" key="3">
    <source>
        <dbReference type="ARBA" id="ARBA00023163"/>
    </source>
</evidence>
<dbReference type="InterPro" id="IPR051011">
    <property type="entry name" value="Metal_resp_trans_reg"/>
</dbReference>
<dbReference type="PANTHER" id="PTHR43132">
    <property type="entry name" value="ARSENICAL RESISTANCE OPERON REPRESSOR ARSR-RELATED"/>
    <property type="match status" value="1"/>
</dbReference>
<protein>
    <submittedName>
        <fullName evidence="5">Transcriptional regulator</fullName>
    </submittedName>
</protein>
<dbReference type="Proteomes" id="UP000609879">
    <property type="component" value="Unassembled WGS sequence"/>
</dbReference>
<sequence>MGSLRIHFGVADLSRTQVLGVHDPMWEIVCAVHRLQTPLGRHDYMAWRQKLRANLHQAGGLPAIREFLVPLLPRSAYFPDLLTPAPSADLDATIDRIQHTDVRRLRRELGRLDPPAYARNAVADVAAGRPAALNRLGAALRDFYRLAIQPHLATVSATLAADRARRANQVLTEGPGTLLHGLGPTVRWDPPVLTVAGYPVDRDLELGGRGLTLVPSYFCWRYPIALADPELPPVLVHPVQRASDELVRPSRGLIRLLGRTRSAVLQLTWAGATTSELARLTGVSLATASEHATVLRDAGLIASHRHGNMMIHRVTDLGTSLLRRR</sequence>
<evidence type="ECO:0000256" key="1">
    <source>
        <dbReference type="ARBA" id="ARBA00023015"/>
    </source>
</evidence>
<dbReference type="InterPro" id="IPR001845">
    <property type="entry name" value="HTH_ArsR_DNA-bd_dom"/>
</dbReference>
<name>A0ABQ3XZN9_9ACTN</name>
<feature type="domain" description="HTH arsR-type" evidence="4">
    <location>
        <begin position="252"/>
        <end position="323"/>
    </location>
</feature>
<organism evidence="5 6">
    <name type="scientific">Paractinoplanes deccanensis</name>
    <dbReference type="NCBI Taxonomy" id="113561"/>
    <lineage>
        <taxon>Bacteria</taxon>
        <taxon>Bacillati</taxon>
        <taxon>Actinomycetota</taxon>
        <taxon>Actinomycetes</taxon>
        <taxon>Micromonosporales</taxon>
        <taxon>Micromonosporaceae</taxon>
        <taxon>Paractinoplanes</taxon>
    </lineage>
</organism>
<dbReference type="InterPro" id="IPR036390">
    <property type="entry name" value="WH_DNA-bd_sf"/>
</dbReference>
<dbReference type="InterPro" id="IPR036388">
    <property type="entry name" value="WH-like_DNA-bd_sf"/>
</dbReference>
<keyword evidence="2" id="KW-0238">DNA-binding</keyword>
<dbReference type="InterPro" id="IPR011991">
    <property type="entry name" value="ArsR-like_HTH"/>
</dbReference>
<keyword evidence="6" id="KW-1185">Reference proteome</keyword>
<dbReference type="SMART" id="SM00418">
    <property type="entry name" value="HTH_ARSR"/>
    <property type="match status" value="1"/>
</dbReference>
<accession>A0ABQ3XZN9</accession>
<dbReference type="EMBL" id="BOMI01000033">
    <property type="protein sequence ID" value="GID73203.1"/>
    <property type="molecule type" value="Genomic_DNA"/>
</dbReference>
<evidence type="ECO:0000313" key="6">
    <source>
        <dbReference type="Proteomes" id="UP000609879"/>
    </source>
</evidence>
<dbReference type="PANTHER" id="PTHR43132:SF8">
    <property type="entry name" value="HTH-TYPE TRANSCRIPTIONAL REGULATOR KMTR"/>
    <property type="match status" value="1"/>
</dbReference>
<dbReference type="SUPFAM" id="SSF46785">
    <property type="entry name" value="Winged helix' DNA-binding domain"/>
    <property type="match status" value="1"/>
</dbReference>
<dbReference type="RefSeq" id="WP_203761135.1">
    <property type="nucleotide sequence ID" value="NZ_BAAABO010000029.1"/>
</dbReference>
<gene>
    <name evidence="5" type="ORF">Ade02nite_18440</name>
</gene>
<evidence type="ECO:0000313" key="5">
    <source>
        <dbReference type="EMBL" id="GID73203.1"/>
    </source>
</evidence>
<dbReference type="Pfam" id="PF12840">
    <property type="entry name" value="HTH_20"/>
    <property type="match status" value="1"/>
</dbReference>
<evidence type="ECO:0000256" key="2">
    <source>
        <dbReference type="ARBA" id="ARBA00023125"/>
    </source>
</evidence>
<keyword evidence="3" id="KW-0804">Transcription</keyword>
<keyword evidence="1" id="KW-0805">Transcription regulation</keyword>
<proteinExistence type="predicted"/>
<dbReference type="CDD" id="cd00090">
    <property type="entry name" value="HTH_ARSR"/>
    <property type="match status" value="1"/>
</dbReference>